<dbReference type="InterPro" id="IPR018077">
    <property type="entry name" value="Glyco_hydro_fam25_subgr"/>
</dbReference>
<evidence type="ECO:0000313" key="5">
    <source>
        <dbReference type="EMBL" id="MDQ0480583.1"/>
    </source>
</evidence>
<organism evidence="5 6">
    <name type="scientific">Hathewaya limosa</name>
    <name type="common">Clostridium limosum</name>
    <dbReference type="NCBI Taxonomy" id="1536"/>
    <lineage>
        <taxon>Bacteria</taxon>
        <taxon>Bacillati</taxon>
        <taxon>Bacillota</taxon>
        <taxon>Clostridia</taxon>
        <taxon>Eubacteriales</taxon>
        <taxon>Clostridiaceae</taxon>
        <taxon>Hathewaya</taxon>
    </lineage>
</organism>
<name>A0ABU0JU04_HATLI</name>
<dbReference type="InterPro" id="IPR002053">
    <property type="entry name" value="Glyco_hydro_25"/>
</dbReference>
<protein>
    <submittedName>
        <fullName evidence="5">GH25 family lysozyme M1 (1,4-beta-N-acetylmuramidase)</fullName>
    </submittedName>
</protein>
<dbReference type="SUPFAM" id="SSF51445">
    <property type="entry name" value="(Trans)glycosidases"/>
    <property type="match status" value="1"/>
</dbReference>
<keyword evidence="3" id="KW-0326">Glycosidase</keyword>
<dbReference type="CDD" id="cd06525">
    <property type="entry name" value="GH25_Lyc-like"/>
    <property type="match status" value="1"/>
</dbReference>
<dbReference type="Pfam" id="PF01183">
    <property type="entry name" value="Glyco_hydro_25"/>
    <property type="match status" value="1"/>
</dbReference>
<keyword evidence="2" id="KW-0378">Hydrolase</keyword>
<evidence type="ECO:0000313" key="6">
    <source>
        <dbReference type="Proteomes" id="UP001224418"/>
    </source>
</evidence>
<dbReference type="Gene3D" id="3.20.20.80">
    <property type="entry name" value="Glycosidases"/>
    <property type="match status" value="1"/>
</dbReference>
<keyword evidence="6" id="KW-1185">Reference proteome</keyword>
<proteinExistence type="inferred from homology"/>
<evidence type="ECO:0000256" key="4">
    <source>
        <dbReference type="SAM" id="SignalP"/>
    </source>
</evidence>
<comment type="caution">
    <text evidence="5">The sequence shown here is derived from an EMBL/GenBank/DDBJ whole genome shotgun (WGS) entry which is preliminary data.</text>
</comment>
<sequence length="392" mass="44872">MKKKVLGSLVAFTLSINLFSISTFAATKDINTLYKEAYDATNTCLKVRTQQSVKNARQAISKLPKNITWAIGEFSKQVDSVQQPIFVKLLNCLSKAKNTKKQADINVTKKMINDVIETQYKRTWSSELDKVQQEKINKLVTLVNSNKKDDNTVNAIKNEFNDIKTVQYNDAVANWIKNYSKDVEKALKVKESWDMPSRNPNNLKGIDVSNWQSNIDFKKVKENGVQVVYMKATEGCTYKDKYMEQNYRQAKENGLNVGFYHFFRGKGIEEARYFYNTIKNKSYNCKLALDVESANGMSKNELTNQCLIFMQELNRLSGNDGVVYTYTNFALNNLDSRLSKYSLWIAHYGVQAPGRNNIWRDWAGFQYSSKGTVPGINGNCDLDEFTPDIFVN</sequence>
<evidence type="ECO:0000256" key="2">
    <source>
        <dbReference type="ARBA" id="ARBA00022801"/>
    </source>
</evidence>
<accession>A0ABU0JU04</accession>
<comment type="similarity">
    <text evidence="1">Belongs to the glycosyl hydrolase 25 family.</text>
</comment>
<dbReference type="RefSeq" id="WP_307356640.1">
    <property type="nucleotide sequence ID" value="NZ_BAAACJ010000004.1"/>
</dbReference>
<evidence type="ECO:0000256" key="3">
    <source>
        <dbReference type="ARBA" id="ARBA00023295"/>
    </source>
</evidence>
<reference evidence="5 6" key="1">
    <citation type="submission" date="2023-07" db="EMBL/GenBank/DDBJ databases">
        <title>Genomic Encyclopedia of Type Strains, Phase IV (KMG-IV): sequencing the most valuable type-strain genomes for metagenomic binning, comparative biology and taxonomic classification.</title>
        <authorList>
            <person name="Goeker M."/>
        </authorList>
    </citation>
    <scope>NUCLEOTIDE SEQUENCE [LARGE SCALE GENOMIC DNA]</scope>
    <source>
        <strain evidence="5 6">DSM 1400</strain>
    </source>
</reference>
<dbReference type="PROSITE" id="PS51904">
    <property type="entry name" value="GLYCOSYL_HYDROL_F25_2"/>
    <property type="match status" value="1"/>
</dbReference>
<dbReference type="PANTHER" id="PTHR34135">
    <property type="entry name" value="LYSOZYME"/>
    <property type="match status" value="1"/>
</dbReference>
<gene>
    <name evidence="5" type="ORF">QOZ93_002331</name>
</gene>
<feature type="signal peptide" evidence="4">
    <location>
        <begin position="1"/>
        <end position="25"/>
    </location>
</feature>
<dbReference type="SMART" id="SM00641">
    <property type="entry name" value="Glyco_25"/>
    <property type="match status" value="1"/>
</dbReference>
<feature type="chain" id="PRO_5045095192" evidence="4">
    <location>
        <begin position="26"/>
        <end position="392"/>
    </location>
</feature>
<dbReference type="PANTHER" id="PTHR34135:SF2">
    <property type="entry name" value="LYSOZYME"/>
    <property type="match status" value="1"/>
</dbReference>
<dbReference type="InterPro" id="IPR017853">
    <property type="entry name" value="GH"/>
</dbReference>
<keyword evidence="4" id="KW-0732">Signal</keyword>
<evidence type="ECO:0000256" key="1">
    <source>
        <dbReference type="ARBA" id="ARBA00010646"/>
    </source>
</evidence>
<dbReference type="EMBL" id="JAUSWN010000023">
    <property type="protein sequence ID" value="MDQ0480583.1"/>
    <property type="molecule type" value="Genomic_DNA"/>
</dbReference>
<dbReference type="Proteomes" id="UP001224418">
    <property type="component" value="Unassembled WGS sequence"/>
</dbReference>